<dbReference type="Proteomes" id="UP000183180">
    <property type="component" value="Unassembled WGS sequence"/>
</dbReference>
<accession>A0A1H2LE51</accession>
<keyword evidence="1" id="KW-0812">Transmembrane</keyword>
<feature type="domain" description="Mce/MlaD" evidence="2">
    <location>
        <begin position="45"/>
        <end position="113"/>
    </location>
</feature>
<evidence type="ECO:0000259" key="3">
    <source>
        <dbReference type="Pfam" id="PF11887"/>
    </source>
</evidence>
<evidence type="ECO:0000256" key="1">
    <source>
        <dbReference type="SAM" id="Phobius"/>
    </source>
</evidence>
<dbReference type="GO" id="GO:0051701">
    <property type="term" value="P:biological process involved in interaction with host"/>
    <property type="evidence" value="ECO:0007669"/>
    <property type="project" value="TreeGrafter"/>
</dbReference>
<sequence length="337" mass="36010">MTLRSLTPTIIKITAFTAVIGVLTYVIIAILQPTNEGSSSSQRSAVFADASGLKPRDGVRLAGVKVGYVTAVDLKGSTAIVRFQLDDGVSITPATTAAVRYQNLLGQRYVELINAGQGADQESITQVALNKTVPSFDVSTLFNSFKPVFDTLNTAEINELQSNLLRVAQGDGRGIAPVMKQVANITEYGNQRSEIITNIVTSLGQVSDQLMGRSAELVELIDKLGSIVDAFSRVSDRLRASLREVNRSMAKTVLSGEQIESTYDTSFAAIYQRLVREPGDTESLLNGAVLLKPLLDALETTSKATPSSSAAGCARGVLDLPRTAQIALMGQRLVVCQ</sequence>
<name>A0A1H2LE51_9ACTN</name>
<dbReference type="Pfam" id="PF11887">
    <property type="entry name" value="Mce4_CUP1"/>
    <property type="match status" value="1"/>
</dbReference>
<organism evidence="4 5">
    <name type="scientific">Gordonia westfalica</name>
    <dbReference type="NCBI Taxonomy" id="158898"/>
    <lineage>
        <taxon>Bacteria</taxon>
        <taxon>Bacillati</taxon>
        <taxon>Actinomycetota</taxon>
        <taxon>Actinomycetes</taxon>
        <taxon>Mycobacteriales</taxon>
        <taxon>Gordoniaceae</taxon>
        <taxon>Gordonia</taxon>
    </lineage>
</organism>
<dbReference type="Pfam" id="PF02470">
    <property type="entry name" value="MlaD"/>
    <property type="match status" value="1"/>
</dbReference>
<dbReference type="STRING" id="158898.SAMN04488548_136110"/>
<evidence type="ECO:0000313" key="5">
    <source>
        <dbReference type="Proteomes" id="UP000183180"/>
    </source>
</evidence>
<feature type="domain" description="Mammalian cell entry C-terminal" evidence="3">
    <location>
        <begin position="129"/>
        <end position="245"/>
    </location>
</feature>
<protein>
    <submittedName>
        <fullName evidence="4">Phospholipid/cholesterol/gamma-HCH transport system substrate-binding protein</fullName>
    </submittedName>
</protein>
<gene>
    <name evidence="4" type="ORF">SAMN04488548_136110</name>
</gene>
<reference evidence="4 5" key="1">
    <citation type="submission" date="2016-10" db="EMBL/GenBank/DDBJ databases">
        <authorList>
            <person name="de Groot N.N."/>
        </authorList>
    </citation>
    <scope>NUCLEOTIDE SEQUENCE [LARGE SCALE GENOMIC DNA]</scope>
    <source>
        <strain evidence="4 5">DSM 44215</strain>
    </source>
</reference>
<dbReference type="PANTHER" id="PTHR33371">
    <property type="entry name" value="INTERMEMBRANE PHOSPHOLIPID TRANSPORT SYSTEM BINDING PROTEIN MLAD-RELATED"/>
    <property type="match status" value="1"/>
</dbReference>
<dbReference type="InterPro" id="IPR024516">
    <property type="entry name" value="Mce_C"/>
</dbReference>
<proteinExistence type="predicted"/>
<dbReference type="PANTHER" id="PTHR33371:SF17">
    <property type="entry name" value="MCE-FAMILY PROTEIN MCE1B"/>
    <property type="match status" value="1"/>
</dbReference>
<dbReference type="AlphaFoldDB" id="A0A1H2LE51"/>
<dbReference type="OrthoDB" id="338143at2"/>
<keyword evidence="1" id="KW-0472">Membrane</keyword>
<dbReference type="EMBL" id="FNLM01000036">
    <property type="protein sequence ID" value="SDU78908.1"/>
    <property type="molecule type" value="Genomic_DNA"/>
</dbReference>
<keyword evidence="1" id="KW-1133">Transmembrane helix</keyword>
<evidence type="ECO:0000313" key="4">
    <source>
        <dbReference type="EMBL" id="SDU78908.1"/>
    </source>
</evidence>
<dbReference type="RefSeq" id="WP_005195122.1">
    <property type="nucleotide sequence ID" value="NZ_FNLM01000036.1"/>
</dbReference>
<dbReference type="InterPro" id="IPR003399">
    <property type="entry name" value="Mce/MlaD"/>
</dbReference>
<dbReference type="InterPro" id="IPR052336">
    <property type="entry name" value="MlaD_Phospholipid_Transporter"/>
</dbReference>
<feature type="transmembrane region" description="Helical" evidence="1">
    <location>
        <begin position="12"/>
        <end position="31"/>
    </location>
</feature>
<evidence type="ECO:0000259" key="2">
    <source>
        <dbReference type="Pfam" id="PF02470"/>
    </source>
</evidence>
<dbReference type="GO" id="GO:0005576">
    <property type="term" value="C:extracellular region"/>
    <property type="evidence" value="ECO:0007669"/>
    <property type="project" value="TreeGrafter"/>
</dbReference>